<feature type="domain" description="Peptidase C39" evidence="1">
    <location>
        <begin position="35"/>
        <end position="159"/>
    </location>
</feature>
<dbReference type="InterPro" id="IPR005074">
    <property type="entry name" value="Peptidase_C39"/>
</dbReference>
<dbReference type="Gene3D" id="3.90.70.10">
    <property type="entry name" value="Cysteine proteinases"/>
    <property type="match status" value="1"/>
</dbReference>
<dbReference type="Proteomes" id="UP001595704">
    <property type="component" value="Unassembled WGS sequence"/>
</dbReference>
<accession>A0ABV7UME5</accession>
<dbReference type="RefSeq" id="WP_191318699.1">
    <property type="nucleotide sequence ID" value="NZ_BNCG01000004.1"/>
</dbReference>
<dbReference type="Pfam" id="PF03412">
    <property type="entry name" value="Peptidase_C39"/>
    <property type="match status" value="1"/>
</dbReference>
<evidence type="ECO:0000259" key="1">
    <source>
        <dbReference type="PROSITE" id="PS50990"/>
    </source>
</evidence>
<comment type="caution">
    <text evidence="2">The sequence shown here is derived from an EMBL/GenBank/DDBJ whole genome shotgun (WGS) entry which is preliminary data.</text>
</comment>
<organism evidence="2 3">
    <name type="scientific">Camelimonas fluminis</name>
    <dbReference type="NCBI Taxonomy" id="1576911"/>
    <lineage>
        <taxon>Bacteria</taxon>
        <taxon>Pseudomonadati</taxon>
        <taxon>Pseudomonadota</taxon>
        <taxon>Alphaproteobacteria</taxon>
        <taxon>Hyphomicrobiales</taxon>
        <taxon>Chelatococcaceae</taxon>
        <taxon>Camelimonas</taxon>
    </lineage>
</organism>
<name>A0ABV7UME5_9HYPH</name>
<evidence type="ECO:0000313" key="3">
    <source>
        <dbReference type="Proteomes" id="UP001595704"/>
    </source>
</evidence>
<dbReference type="EMBL" id="JBHRYC010000098">
    <property type="protein sequence ID" value="MFC3639579.1"/>
    <property type="molecule type" value="Genomic_DNA"/>
</dbReference>
<sequence length="192" mass="21046">MLLHGAANAAHAGAETSWRRSHSWNSIRNEGVARQSLDMSCGAAALATLLTHYHGANVTERDVLRVFGLNADYSLTDLANAAAAFGFRSAALSVDIGALERLRAPVILFMDERRGGHFVVQRGVHPSGEVYALADPAWGNVRLVRAQFLQRWRSEGSAENTGRVLLVLKPGQPVNDQFFGESRARRQRFLLP</sequence>
<evidence type="ECO:0000313" key="2">
    <source>
        <dbReference type="EMBL" id="MFC3639579.1"/>
    </source>
</evidence>
<proteinExistence type="predicted"/>
<dbReference type="PROSITE" id="PS50990">
    <property type="entry name" value="PEPTIDASE_C39"/>
    <property type="match status" value="1"/>
</dbReference>
<keyword evidence="3" id="KW-1185">Reference proteome</keyword>
<reference evidence="3" key="1">
    <citation type="journal article" date="2019" name="Int. J. Syst. Evol. Microbiol.">
        <title>The Global Catalogue of Microorganisms (GCM) 10K type strain sequencing project: providing services to taxonomists for standard genome sequencing and annotation.</title>
        <authorList>
            <consortium name="The Broad Institute Genomics Platform"/>
            <consortium name="The Broad Institute Genome Sequencing Center for Infectious Disease"/>
            <person name="Wu L."/>
            <person name="Ma J."/>
        </authorList>
    </citation>
    <scope>NUCLEOTIDE SEQUENCE [LARGE SCALE GENOMIC DNA]</scope>
    <source>
        <strain evidence="3">KCTC 42282</strain>
    </source>
</reference>
<protein>
    <submittedName>
        <fullName evidence="2">C39 family peptidase</fullName>
    </submittedName>
</protein>
<gene>
    <name evidence="2" type="ORF">ACFONL_19760</name>
</gene>